<sequence>MNDISMMSAETLLVEYRRHALSPRECMEAVLERIQRFDPLVNCMCSFHADMALQAARESEQRWMRGEPLGLLDGVPVSVKDLIDVQGFPTRYGSLTSPDTLQRSDAPAVSRLRRAGALLFGKTTTSEYGNKIVTDSPLTGITRNPWDRRVTPGGSSGGSSVAVALGMGPLSLATDGGGSIRVPACWSGVVGFKPTFDLVPTGVAGSWTRLSTLGPIARNVRDAALMLSVASGVHEPLRSESVRPVDYRIGLEDGVAGLRVAYCPGIAGVTVDPMVAASVAQAADVLKALGAHVEQVDVKPLANYLDSRMHAIQWSVFFAQRACAMSEAQRAQLDSDVQVLVQSGLQVTAPELAGALRARHLLGVEMAAFFERYDLLVTPVFHCGPLPVPGLPKTLLTAPQQTSWCNQTGLPAASVPCGLPGGLPTGVQIVGRLHADALVLRAARAYESARGAFPTAPLFQGEHAAVATEVTS</sequence>
<dbReference type="Pfam" id="PF01425">
    <property type="entry name" value="Amidase"/>
    <property type="match status" value="1"/>
</dbReference>
<dbReference type="InterPro" id="IPR036928">
    <property type="entry name" value="AS_sf"/>
</dbReference>
<accession>A0ABD4UKT4</accession>
<protein>
    <submittedName>
        <fullName evidence="3">Amidase</fullName>
    </submittedName>
</protein>
<dbReference type="SUPFAM" id="SSF75304">
    <property type="entry name" value="Amidase signature (AS) enzymes"/>
    <property type="match status" value="1"/>
</dbReference>
<proteinExistence type="inferred from homology"/>
<evidence type="ECO:0000313" key="3">
    <source>
        <dbReference type="EMBL" id="MCW3714928.1"/>
    </source>
</evidence>
<dbReference type="PANTHER" id="PTHR11895">
    <property type="entry name" value="TRANSAMIDASE"/>
    <property type="match status" value="1"/>
</dbReference>
<dbReference type="InterPro" id="IPR023631">
    <property type="entry name" value="Amidase_dom"/>
</dbReference>
<dbReference type="Gene3D" id="3.90.1300.10">
    <property type="entry name" value="Amidase signature (AS) domain"/>
    <property type="match status" value="1"/>
</dbReference>
<dbReference type="Proteomes" id="UP000191686">
    <property type="component" value="Unassembled WGS sequence"/>
</dbReference>
<name>A0ABD4UKT4_9BURK</name>
<reference evidence="3 4" key="1">
    <citation type="journal article" date="2017" name="Front. Microbiol.">
        <title>Genomics reveals a unique clone of Burkholderia cenocepacia harbouring an actively excising novel genomic island.</title>
        <authorList>
            <person name="Patil P."/>
            <person name="Mali S."/>
            <person name="Midha S."/>
            <person name="Gautam V."/>
            <person name="Dash L."/>
            <person name="Kumar S."/>
            <person name="Shastri J."/>
            <person name="Singhal L."/>
            <person name="Patil P.B."/>
        </authorList>
    </citation>
    <scope>NUCLEOTIDE SEQUENCE [LARGE SCALE GENOMIC DNA]</scope>
    <source>
        <strain evidence="3 4">BC-19</strain>
    </source>
</reference>
<dbReference type="InterPro" id="IPR000120">
    <property type="entry name" value="Amidase"/>
</dbReference>
<dbReference type="InterPro" id="IPR020556">
    <property type="entry name" value="Amidase_CS"/>
</dbReference>
<dbReference type="PROSITE" id="PS00571">
    <property type="entry name" value="AMIDASES"/>
    <property type="match status" value="1"/>
</dbReference>
<dbReference type="EMBL" id="JYMX02000026">
    <property type="protein sequence ID" value="MCW3714928.1"/>
    <property type="molecule type" value="Genomic_DNA"/>
</dbReference>
<evidence type="ECO:0000256" key="1">
    <source>
        <dbReference type="ARBA" id="ARBA00009199"/>
    </source>
</evidence>
<dbReference type="PANTHER" id="PTHR11895:SF7">
    <property type="entry name" value="GLUTAMYL-TRNA(GLN) AMIDOTRANSFERASE SUBUNIT A, MITOCHONDRIAL"/>
    <property type="match status" value="1"/>
</dbReference>
<dbReference type="AlphaFoldDB" id="A0ABD4UKT4"/>
<dbReference type="RefSeq" id="WP_054928403.1">
    <property type="nucleotide sequence ID" value="NZ_CADETP010000011.1"/>
</dbReference>
<comment type="similarity">
    <text evidence="1">Belongs to the amidase family.</text>
</comment>
<gene>
    <name evidence="3" type="ORF">UE95_026920</name>
</gene>
<evidence type="ECO:0000313" key="4">
    <source>
        <dbReference type="Proteomes" id="UP000191686"/>
    </source>
</evidence>
<reference evidence="3 4" key="2">
    <citation type="journal article" date="2017" name="Front. Microbiol.">
        <title>Genomics Reveals a Unique Clone of Burkholderia cenocepacia Harboring an Actively Excising Novel Genomic Island.</title>
        <authorList>
            <person name="Patil P.P."/>
            <person name="Mali S."/>
            <person name="Midha S."/>
            <person name="Gautam V."/>
            <person name="Dash L."/>
            <person name="Kumar S."/>
            <person name="Shastri J."/>
            <person name="Singhal L."/>
            <person name="Patil P.B."/>
        </authorList>
    </citation>
    <scope>NUCLEOTIDE SEQUENCE [LARGE SCALE GENOMIC DNA]</scope>
    <source>
        <strain evidence="3 4">BC-19</strain>
    </source>
</reference>
<feature type="domain" description="Amidase" evidence="2">
    <location>
        <begin position="26"/>
        <end position="440"/>
    </location>
</feature>
<comment type="caution">
    <text evidence="3">The sequence shown here is derived from an EMBL/GenBank/DDBJ whole genome shotgun (WGS) entry which is preliminary data.</text>
</comment>
<evidence type="ECO:0000259" key="2">
    <source>
        <dbReference type="Pfam" id="PF01425"/>
    </source>
</evidence>
<organism evidence="3 4">
    <name type="scientific">Burkholderia cenocepacia</name>
    <dbReference type="NCBI Taxonomy" id="95486"/>
    <lineage>
        <taxon>Bacteria</taxon>
        <taxon>Pseudomonadati</taxon>
        <taxon>Pseudomonadota</taxon>
        <taxon>Betaproteobacteria</taxon>
        <taxon>Burkholderiales</taxon>
        <taxon>Burkholderiaceae</taxon>
        <taxon>Burkholderia</taxon>
        <taxon>Burkholderia cepacia complex</taxon>
    </lineage>
</organism>